<protein>
    <recommendedName>
        <fullName evidence="5 15">Succinyl-diaminopimelate desuccinylase</fullName>
        <shortName evidence="15">SDAP desuccinylase</shortName>
        <ecNumber evidence="4 15">3.5.1.18</ecNumber>
    </recommendedName>
    <alternativeName>
        <fullName evidence="13 15">N-succinyl-LL-2,6-diaminoheptanedioate amidohydrolase</fullName>
    </alternativeName>
</protein>
<feature type="active site" description="Proton acceptor" evidence="15">
    <location>
        <position position="139"/>
    </location>
</feature>
<dbReference type="UniPathway" id="UPA00034">
    <property type="reaction ID" value="UER00021"/>
</dbReference>
<evidence type="ECO:0000256" key="11">
    <source>
        <dbReference type="ARBA" id="ARBA00023154"/>
    </source>
</evidence>
<dbReference type="PROSITE" id="PS00758">
    <property type="entry name" value="ARGE_DAPE_CPG2_1"/>
    <property type="match status" value="1"/>
</dbReference>
<evidence type="ECO:0000313" key="17">
    <source>
        <dbReference type="EMBL" id="PTL87022.1"/>
    </source>
</evidence>
<dbReference type="HAMAP" id="MF_01690">
    <property type="entry name" value="DapE"/>
    <property type="match status" value="1"/>
</dbReference>
<dbReference type="InterPro" id="IPR011650">
    <property type="entry name" value="Peptidase_M20_dimer"/>
</dbReference>
<dbReference type="PROSITE" id="PS00759">
    <property type="entry name" value="ARGE_DAPE_CPG2_2"/>
    <property type="match status" value="1"/>
</dbReference>
<evidence type="ECO:0000256" key="8">
    <source>
        <dbReference type="ARBA" id="ARBA00022801"/>
    </source>
</evidence>
<dbReference type="InterPro" id="IPR002933">
    <property type="entry name" value="Peptidase_M20"/>
</dbReference>
<keyword evidence="11 15" id="KW-0457">Lysine biosynthesis</keyword>
<feature type="binding site" evidence="15">
    <location>
        <position position="168"/>
    </location>
    <ligand>
        <name>Zn(2+)</name>
        <dbReference type="ChEBI" id="CHEBI:29105"/>
        <label>1</label>
    </ligand>
</feature>
<evidence type="ECO:0000256" key="9">
    <source>
        <dbReference type="ARBA" id="ARBA00022833"/>
    </source>
</evidence>
<dbReference type="CDD" id="cd03891">
    <property type="entry name" value="M20_DapE_proteobac"/>
    <property type="match status" value="1"/>
</dbReference>
<dbReference type="NCBIfam" id="NF009557">
    <property type="entry name" value="PRK13009.1"/>
    <property type="match status" value="1"/>
</dbReference>
<evidence type="ECO:0000256" key="7">
    <source>
        <dbReference type="ARBA" id="ARBA00022723"/>
    </source>
</evidence>
<evidence type="ECO:0000256" key="15">
    <source>
        <dbReference type="HAMAP-Rule" id="MF_01690"/>
    </source>
</evidence>
<dbReference type="GO" id="GO:0050897">
    <property type="term" value="F:cobalt ion binding"/>
    <property type="evidence" value="ECO:0007669"/>
    <property type="project" value="UniProtKB-UniRule"/>
</dbReference>
<dbReference type="InterPro" id="IPR036264">
    <property type="entry name" value="Bact_exopeptidase_dim_dom"/>
</dbReference>
<evidence type="ECO:0000259" key="16">
    <source>
        <dbReference type="Pfam" id="PF07687"/>
    </source>
</evidence>
<keyword evidence="7 15" id="KW-0479">Metal-binding</keyword>
<dbReference type="Gene3D" id="3.40.630.10">
    <property type="entry name" value="Zn peptidases"/>
    <property type="match status" value="2"/>
</dbReference>
<gene>
    <name evidence="15" type="primary">dapE</name>
    <name evidence="17" type="ORF">C4617_01060</name>
</gene>
<keyword evidence="6 15" id="KW-0028">Amino-acid biosynthesis</keyword>
<name>A0A2T4VZ08_9HYPH</name>
<evidence type="ECO:0000256" key="2">
    <source>
        <dbReference type="ARBA" id="ARBA00006746"/>
    </source>
</evidence>
<feature type="active site" evidence="15">
    <location>
        <position position="75"/>
    </location>
</feature>
<dbReference type="GO" id="GO:0009089">
    <property type="term" value="P:lysine biosynthetic process via diaminopimelate"/>
    <property type="evidence" value="ECO:0007669"/>
    <property type="project" value="UniProtKB-UniRule"/>
</dbReference>
<comment type="cofactor">
    <cofactor evidence="15">
        <name>Zn(2+)</name>
        <dbReference type="ChEBI" id="CHEBI:29105"/>
    </cofactor>
    <cofactor evidence="15">
        <name>Co(2+)</name>
        <dbReference type="ChEBI" id="CHEBI:48828"/>
    </cofactor>
    <text evidence="15">Binds 2 Zn(2+) or Co(2+) ions per subunit.</text>
</comment>
<accession>A0A2T4VZ08</accession>
<feature type="domain" description="Peptidase M20 dimerisation" evidence="16">
    <location>
        <begin position="181"/>
        <end position="284"/>
    </location>
</feature>
<organism evidence="17 18">
    <name type="scientific">Candidatus Liberibacter europaeus</name>
    <dbReference type="NCBI Taxonomy" id="744859"/>
    <lineage>
        <taxon>Bacteria</taxon>
        <taxon>Pseudomonadati</taxon>
        <taxon>Pseudomonadota</taxon>
        <taxon>Alphaproteobacteria</taxon>
        <taxon>Hyphomicrobiales</taxon>
        <taxon>Rhizobiaceae</taxon>
        <taxon>Liberibacter</taxon>
    </lineage>
</organism>
<sequence length="410" mass="45471">MVYTDCLTNLIKLINCPSITPNDGGSTDVLINILKPIGFSINKQVFQEEKTVDVTNIYARFGKKDPHLMFAGHIDVVSPGILDEWKYPPFSATIEDDRLYGRGAVDMKGGIACFITAVARFISRNNDFGSISMLITGDEEGPAINGTKKMLLWAKQKQERWNACIVGEPTCSHKLGDTVKIGRRGSLSGDIIIHGKQGHVAYQHLANNPINGIIPLLQQLTCVDFDNGNTDFPPTHLEITTIDVGNSTLNLIPGQVRISFNIRFNNIWNEKTLKEEVTRRVKKSMQNSNQNNSLLSHDLHFKSPISPVFLTENKELSSLLIESITDVTGEIPKLSTSGGTSDARFIKDYCPVIEFGLIGQTMHSTNENVSIADLKLLTCIYDNFISKWFAKNGNSQIIPPSPYIEDKDIS</sequence>
<dbReference type="Gene3D" id="3.30.70.360">
    <property type="match status" value="1"/>
</dbReference>
<keyword evidence="9 15" id="KW-0862">Zinc</keyword>
<dbReference type="Pfam" id="PF07687">
    <property type="entry name" value="M20_dimer"/>
    <property type="match status" value="1"/>
</dbReference>
<keyword evidence="10 15" id="KW-0220">Diaminopimelate biosynthesis</keyword>
<dbReference type="GO" id="GO:0008270">
    <property type="term" value="F:zinc ion binding"/>
    <property type="evidence" value="ECO:0007669"/>
    <property type="project" value="UniProtKB-UniRule"/>
</dbReference>
<evidence type="ECO:0000256" key="5">
    <source>
        <dbReference type="ARBA" id="ARBA00022391"/>
    </source>
</evidence>
<comment type="catalytic activity">
    <reaction evidence="14 15">
        <text>N-succinyl-(2S,6S)-2,6-diaminopimelate + H2O = (2S,6S)-2,6-diaminopimelate + succinate</text>
        <dbReference type="Rhea" id="RHEA:22608"/>
        <dbReference type="ChEBI" id="CHEBI:15377"/>
        <dbReference type="ChEBI" id="CHEBI:30031"/>
        <dbReference type="ChEBI" id="CHEBI:57609"/>
        <dbReference type="ChEBI" id="CHEBI:58087"/>
        <dbReference type="EC" id="3.5.1.18"/>
    </reaction>
</comment>
<proteinExistence type="inferred from homology"/>
<comment type="pathway">
    <text evidence="1 15">Amino-acid biosynthesis; L-lysine biosynthesis via DAP pathway; LL-2,6-diaminopimelate from (S)-tetrahydrodipicolinate (succinylase route): step 3/3.</text>
</comment>
<feature type="binding site" evidence="15">
    <location>
        <position position="140"/>
    </location>
    <ligand>
        <name>Zn(2+)</name>
        <dbReference type="ChEBI" id="CHEBI:29105"/>
        <label>2</label>
    </ligand>
</feature>
<evidence type="ECO:0000256" key="1">
    <source>
        <dbReference type="ARBA" id="ARBA00005130"/>
    </source>
</evidence>
<evidence type="ECO:0000256" key="13">
    <source>
        <dbReference type="ARBA" id="ARBA00031891"/>
    </source>
</evidence>
<reference evidence="18" key="1">
    <citation type="submission" date="2018-02" db="EMBL/GenBank/DDBJ databases">
        <title>Genome sequence of Candidatus Liberibacter europaeus.</title>
        <authorList>
            <person name="Frampton R.A."/>
            <person name="Thompson S.M."/>
            <person name="David C."/>
            <person name="Addison S.M."/>
            <person name="Smith G.R."/>
        </authorList>
    </citation>
    <scope>NUCLEOTIDE SEQUENCE [LARGE SCALE GENOMIC DNA]</scope>
</reference>
<dbReference type="GO" id="GO:0008777">
    <property type="term" value="F:acetylornithine deacetylase activity"/>
    <property type="evidence" value="ECO:0007669"/>
    <property type="project" value="TreeGrafter"/>
</dbReference>
<keyword evidence="12 15" id="KW-0170">Cobalt</keyword>
<dbReference type="GO" id="GO:0006526">
    <property type="term" value="P:L-arginine biosynthetic process"/>
    <property type="evidence" value="ECO:0007669"/>
    <property type="project" value="TreeGrafter"/>
</dbReference>
<feature type="binding site" evidence="15">
    <location>
        <position position="106"/>
    </location>
    <ligand>
        <name>Zn(2+)</name>
        <dbReference type="ChEBI" id="CHEBI:29105"/>
        <label>1</label>
    </ligand>
</feature>
<dbReference type="AlphaFoldDB" id="A0A2T4VZ08"/>
<dbReference type="NCBIfam" id="TIGR01246">
    <property type="entry name" value="dapE_proteo"/>
    <property type="match status" value="1"/>
</dbReference>
<dbReference type="GO" id="GO:0019877">
    <property type="term" value="P:diaminopimelate biosynthetic process"/>
    <property type="evidence" value="ECO:0007669"/>
    <property type="project" value="UniProtKB-UniRule"/>
</dbReference>
<evidence type="ECO:0000256" key="3">
    <source>
        <dbReference type="ARBA" id="ARBA00011738"/>
    </source>
</evidence>
<feature type="binding site" evidence="15">
    <location>
        <position position="106"/>
    </location>
    <ligand>
        <name>Zn(2+)</name>
        <dbReference type="ChEBI" id="CHEBI:29105"/>
        <label>2</label>
    </ligand>
</feature>
<dbReference type="PANTHER" id="PTHR43808:SF31">
    <property type="entry name" value="N-ACETYL-L-CITRULLINE DEACETYLASE"/>
    <property type="match status" value="1"/>
</dbReference>
<evidence type="ECO:0000256" key="14">
    <source>
        <dbReference type="ARBA" id="ARBA00051301"/>
    </source>
</evidence>
<dbReference type="Proteomes" id="UP000240811">
    <property type="component" value="Unassembled WGS sequence"/>
</dbReference>
<feature type="binding site" evidence="15">
    <location>
        <position position="363"/>
    </location>
    <ligand>
        <name>Zn(2+)</name>
        <dbReference type="ChEBI" id="CHEBI:29105"/>
        <label>2</label>
    </ligand>
</feature>
<dbReference type="Pfam" id="PF01546">
    <property type="entry name" value="Peptidase_M20"/>
    <property type="match status" value="1"/>
</dbReference>
<evidence type="ECO:0000256" key="12">
    <source>
        <dbReference type="ARBA" id="ARBA00023285"/>
    </source>
</evidence>
<keyword evidence="8 15" id="KW-0378">Hydrolase</keyword>
<evidence type="ECO:0000256" key="10">
    <source>
        <dbReference type="ARBA" id="ARBA00022915"/>
    </source>
</evidence>
<evidence type="ECO:0000256" key="6">
    <source>
        <dbReference type="ARBA" id="ARBA00022605"/>
    </source>
</evidence>
<feature type="binding site" evidence="15">
    <location>
        <position position="73"/>
    </location>
    <ligand>
        <name>Zn(2+)</name>
        <dbReference type="ChEBI" id="CHEBI:29105"/>
        <label>1</label>
    </ligand>
</feature>
<evidence type="ECO:0000256" key="4">
    <source>
        <dbReference type="ARBA" id="ARBA00011921"/>
    </source>
</evidence>
<dbReference type="InterPro" id="IPR005941">
    <property type="entry name" value="DapE_proteobac"/>
</dbReference>
<dbReference type="SUPFAM" id="SSF55031">
    <property type="entry name" value="Bacterial exopeptidase dimerisation domain"/>
    <property type="match status" value="1"/>
</dbReference>
<comment type="caution">
    <text evidence="17">The sequence shown here is derived from an EMBL/GenBank/DDBJ whole genome shotgun (WGS) entry which is preliminary data.</text>
</comment>
<evidence type="ECO:0000313" key="18">
    <source>
        <dbReference type="Proteomes" id="UP000240811"/>
    </source>
</evidence>
<dbReference type="SUPFAM" id="SSF53187">
    <property type="entry name" value="Zn-dependent exopeptidases"/>
    <property type="match status" value="1"/>
</dbReference>
<dbReference type="GO" id="GO:0009014">
    <property type="term" value="F:succinyl-diaminopimelate desuccinylase activity"/>
    <property type="evidence" value="ECO:0007669"/>
    <property type="project" value="UniProtKB-UniRule"/>
</dbReference>
<dbReference type="InterPro" id="IPR050072">
    <property type="entry name" value="Peptidase_M20A"/>
</dbReference>
<comment type="similarity">
    <text evidence="2 15">Belongs to the peptidase M20A family. DapE subfamily.</text>
</comment>
<comment type="function">
    <text evidence="15">Catalyzes the hydrolysis of N-succinyl-L,L-diaminopimelic acid (SDAP), forming succinate and LL-2,6-diaminopimelate (DAP), an intermediate involved in the bacterial biosynthesis of lysine and meso-diaminopimelic acid, an essential component of bacterial cell walls.</text>
</comment>
<dbReference type="EC" id="3.5.1.18" evidence="4 15"/>
<dbReference type="EMBL" id="PSQJ01000001">
    <property type="protein sequence ID" value="PTL87022.1"/>
    <property type="molecule type" value="Genomic_DNA"/>
</dbReference>
<dbReference type="InterPro" id="IPR001261">
    <property type="entry name" value="ArgE/DapE_CS"/>
</dbReference>
<dbReference type="PANTHER" id="PTHR43808">
    <property type="entry name" value="ACETYLORNITHINE DEACETYLASE"/>
    <property type="match status" value="1"/>
</dbReference>
<comment type="subunit">
    <text evidence="3 15">Homodimer.</text>
</comment>